<accession>A0A814TFP5</accession>
<evidence type="ECO:0000313" key="2">
    <source>
        <dbReference type="EMBL" id="CAF1160780.1"/>
    </source>
</evidence>
<keyword evidence="3" id="KW-1185">Reference proteome</keyword>
<organism evidence="2 3">
    <name type="scientific">Brachionus calyciflorus</name>
    <dbReference type="NCBI Taxonomy" id="104777"/>
    <lineage>
        <taxon>Eukaryota</taxon>
        <taxon>Metazoa</taxon>
        <taxon>Spiralia</taxon>
        <taxon>Gnathifera</taxon>
        <taxon>Rotifera</taxon>
        <taxon>Eurotatoria</taxon>
        <taxon>Monogononta</taxon>
        <taxon>Pseudotrocha</taxon>
        <taxon>Ploima</taxon>
        <taxon>Brachionidae</taxon>
        <taxon>Brachionus</taxon>
    </lineage>
</organism>
<feature type="compositionally biased region" description="Gly residues" evidence="1">
    <location>
        <begin position="1"/>
        <end position="20"/>
    </location>
</feature>
<dbReference type="AlphaFoldDB" id="A0A814TFP5"/>
<reference evidence="2" key="1">
    <citation type="submission" date="2021-02" db="EMBL/GenBank/DDBJ databases">
        <authorList>
            <person name="Nowell W R."/>
        </authorList>
    </citation>
    <scope>NUCLEOTIDE SEQUENCE</scope>
    <source>
        <strain evidence="2">Ploen Becks lab</strain>
    </source>
</reference>
<name>A0A814TFP5_9BILA</name>
<feature type="non-terminal residue" evidence="2">
    <location>
        <position position="1"/>
    </location>
</feature>
<sequence length="90" mass="9755">NHGCPGGRGGFSGVFSGGFGYHTPRNNSSKRNRSVNESGTESENDSVSTKRHQQPNNNNININNNNNNNNIQTGNIDASNTNQIINHENC</sequence>
<evidence type="ECO:0000313" key="3">
    <source>
        <dbReference type="Proteomes" id="UP000663879"/>
    </source>
</evidence>
<feature type="compositionally biased region" description="Low complexity" evidence="1">
    <location>
        <begin position="56"/>
        <end position="71"/>
    </location>
</feature>
<feature type="compositionally biased region" description="Polar residues" evidence="1">
    <location>
        <begin position="35"/>
        <end position="47"/>
    </location>
</feature>
<comment type="caution">
    <text evidence="2">The sequence shown here is derived from an EMBL/GenBank/DDBJ whole genome shotgun (WGS) entry which is preliminary data.</text>
</comment>
<dbReference type="Proteomes" id="UP000663879">
    <property type="component" value="Unassembled WGS sequence"/>
</dbReference>
<feature type="compositionally biased region" description="Polar residues" evidence="1">
    <location>
        <begin position="72"/>
        <end position="90"/>
    </location>
</feature>
<protein>
    <submittedName>
        <fullName evidence="2">Uncharacterized protein</fullName>
    </submittedName>
</protein>
<gene>
    <name evidence="2" type="ORF">OXX778_LOCUS23590</name>
</gene>
<evidence type="ECO:0000256" key="1">
    <source>
        <dbReference type="SAM" id="MobiDB-lite"/>
    </source>
</evidence>
<feature type="region of interest" description="Disordered" evidence="1">
    <location>
        <begin position="1"/>
        <end position="90"/>
    </location>
</feature>
<dbReference type="EMBL" id="CAJNOC010014377">
    <property type="protein sequence ID" value="CAF1160780.1"/>
    <property type="molecule type" value="Genomic_DNA"/>
</dbReference>
<proteinExistence type="predicted"/>